<feature type="domain" description="U1-type" evidence="2">
    <location>
        <begin position="112"/>
        <end position="146"/>
    </location>
</feature>
<feature type="non-terminal residue" evidence="3">
    <location>
        <position position="1"/>
    </location>
</feature>
<dbReference type="InterPro" id="IPR036236">
    <property type="entry name" value="Znf_C2H2_sf"/>
</dbReference>
<dbReference type="EMBL" id="CAJPIZ010027506">
    <property type="protein sequence ID" value="CAG2119263.1"/>
    <property type="molecule type" value="Genomic_DNA"/>
</dbReference>
<dbReference type="EMBL" id="OC882081">
    <property type="protein sequence ID" value="CAD7642579.1"/>
    <property type="molecule type" value="Genomic_DNA"/>
</dbReference>
<sequence length="495" mass="55490">MEDERQKRVQELQQRRREKDHKIELQFQEKEKERQEMATQKALDRQSRQSAMNALYAQKTEELQKKIQQKYDESARRHEETLTQIRQKALELSVRKSSTVGNDDAPVCEPYDTCKLCQLCQVIIKSEVFLFGHLRGKRHNAAIAEQNGGKVPSNEELENFNIKYIVEAPVDSADKKSAIQSCDNERLRAALVSKAVQTSNKSKITKLFKDLSALSADTQITGHWPTNMTHSLERNLNELEKLFRSNSSASSGRPTTGAADSLYFHWLNGIQLLTKMLSRIMNGTRERPTSLTDRSNAKLAALYELVCGQHLDVADYVLQSQHVIDLLDILCHRINLLDTTLTSTSSGGITTQTCDIVVGALCQLLSTIFDTLHGHYSTLTDSTDDSLAFNHIIQDVISYIVSVGMIDKLSLMMANTRGPVDDNPELTQCLRSVVSLFSAVSKLLALRVEHRFGARLADDDTQLMLTFQMTHIGGVVSLIYGVLLHSGAPQRADGD</sequence>
<evidence type="ECO:0000256" key="1">
    <source>
        <dbReference type="SAM" id="MobiDB-lite"/>
    </source>
</evidence>
<evidence type="ECO:0000259" key="2">
    <source>
        <dbReference type="SMART" id="SM00451"/>
    </source>
</evidence>
<name>A0A7R9LIX2_9ACAR</name>
<dbReference type="PANTHER" id="PTHR31434">
    <property type="entry name" value="S PHASE CYCLIN A-ASSOCIATED PROTEIN IN THE ENDOPLASMIC RETICULUM"/>
    <property type="match status" value="1"/>
</dbReference>
<proteinExistence type="predicted"/>
<protein>
    <recommendedName>
        <fullName evidence="2">U1-type domain-containing protein</fullName>
    </recommendedName>
</protein>
<dbReference type="PANTHER" id="PTHR31434:SF2">
    <property type="entry name" value="S PHASE CYCLIN A-ASSOCIATED PROTEIN IN THE ENDOPLASMIC RETICULUM"/>
    <property type="match status" value="1"/>
</dbReference>
<dbReference type="Proteomes" id="UP000759131">
    <property type="component" value="Unassembled WGS sequence"/>
</dbReference>
<evidence type="ECO:0000313" key="4">
    <source>
        <dbReference type="Proteomes" id="UP000759131"/>
    </source>
</evidence>
<dbReference type="InterPro" id="IPR003604">
    <property type="entry name" value="Matrin/U1-like-C_Znf_C2H2"/>
</dbReference>
<dbReference type="GO" id="GO:0003676">
    <property type="term" value="F:nucleic acid binding"/>
    <property type="evidence" value="ECO:0007669"/>
    <property type="project" value="InterPro"/>
</dbReference>
<dbReference type="SUPFAM" id="SSF57667">
    <property type="entry name" value="beta-beta-alpha zinc fingers"/>
    <property type="match status" value="1"/>
</dbReference>
<dbReference type="GO" id="GO:0008270">
    <property type="term" value="F:zinc ion binding"/>
    <property type="evidence" value="ECO:0007669"/>
    <property type="project" value="InterPro"/>
</dbReference>
<accession>A0A7R9LIX2</accession>
<feature type="region of interest" description="Disordered" evidence="1">
    <location>
        <begin position="1"/>
        <end position="49"/>
    </location>
</feature>
<evidence type="ECO:0000313" key="3">
    <source>
        <dbReference type="EMBL" id="CAD7642579.1"/>
    </source>
</evidence>
<dbReference type="AlphaFoldDB" id="A0A7R9LIX2"/>
<reference evidence="3" key="1">
    <citation type="submission" date="2020-11" db="EMBL/GenBank/DDBJ databases">
        <authorList>
            <person name="Tran Van P."/>
        </authorList>
    </citation>
    <scope>NUCLEOTIDE SEQUENCE</scope>
</reference>
<dbReference type="SMART" id="SM00451">
    <property type="entry name" value="ZnF_U1"/>
    <property type="match status" value="1"/>
</dbReference>
<keyword evidence="4" id="KW-1185">Reference proteome</keyword>
<dbReference type="OrthoDB" id="313366at2759"/>
<gene>
    <name evidence="3" type="ORF">OSB1V03_LOCUS19212</name>
</gene>
<feature type="compositionally biased region" description="Basic and acidic residues" evidence="1">
    <location>
        <begin position="1"/>
        <end position="47"/>
    </location>
</feature>
<organism evidence="3">
    <name type="scientific">Medioppia subpectinata</name>
    <dbReference type="NCBI Taxonomy" id="1979941"/>
    <lineage>
        <taxon>Eukaryota</taxon>
        <taxon>Metazoa</taxon>
        <taxon>Ecdysozoa</taxon>
        <taxon>Arthropoda</taxon>
        <taxon>Chelicerata</taxon>
        <taxon>Arachnida</taxon>
        <taxon>Acari</taxon>
        <taxon>Acariformes</taxon>
        <taxon>Sarcoptiformes</taxon>
        <taxon>Oribatida</taxon>
        <taxon>Brachypylina</taxon>
        <taxon>Oppioidea</taxon>
        <taxon>Oppiidae</taxon>
        <taxon>Medioppia</taxon>
    </lineage>
</organism>